<evidence type="ECO:0000256" key="1">
    <source>
        <dbReference type="SAM" id="Phobius"/>
    </source>
</evidence>
<feature type="transmembrane region" description="Helical" evidence="1">
    <location>
        <begin position="111"/>
        <end position="129"/>
    </location>
</feature>
<dbReference type="EMBL" id="CP032228">
    <property type="protein sequence ID" value="QFI63145.1"/>
    <property type="molecule type" value="Genomic_DNA"/>
</dbReference>
<sequence length="135" mass="15036">MMSDRNAAAMEQRMSLVKISLVGTFGYFAAIFSDKVGDFSEPVLDVMVWAPLIFNTMSLILEENHRGNSRKRGDIMKEIETLVLGDSAWRQKEAAEPAAILGRGFADVARLFWITMVILSLLIAFAQTFDFLGAL</sequence>
<keyword evidence="1" id="KW-0472">Membrane</keyword>
<feature type="transmembrane region" description="Helical" evidence="1">
    <location>
        <begin position="43"/>
        <end position="61"/>
    </location>
</feature>
<accession>A0A5P6NB43</accession>
<name>A0A5P6NB43_9SPHN</name>
<keyword evidence="1" id="KW-0812">Transmembrane</keyword>
<keyword evidence="1" id="KW-1133">Transmembrane helix</keyword>
<gene>
    <name evidence="2" type="ORF">D0Y83_07580</name>
</gene>
<evidence type="ECO:0000313" key="2">
    <source>
        <dbReference type="EMBL" id="QFI63145.1"/>
    </source>
</evidence>
<protein>
    <submittedName>
        <fullName evidence="2">Uncharacterized protein</fullName>
    </submittedName>
</protein>
<dbReference type="Proteomes" id="UP000325385">
    <property type="component" value="Chromosome"/>
</dbReference>
<organism evidence="2 3">
    <name type="scientific">Qipengyuania flava</name>
    <dbReference type="NCBI Taxonomy" id="192812"/>
    <lineage>
        <taxon>Bacteria</taxon>
        <taxon>Pseudomonadati</taxon>
        <taxon>Pseudomonadota</taxon>
        <taxon>Alphaproteobacteria</taxon>
        <taxon>Sphingomonadales</taxon>
        <taxon>Erythrobacteraceae</taxon>
        <taxon>Qipengyuania</taxon>
    </lineage>
</organism>
<evidence type="ECO:0000313" key="3">
    <source>
        <dbReference type="Proteomes" id="UP000325385"/>
    </source>
</evidence>
<proteinExistence type="predicted"/>
<reference evidence="3" key="1">
    <citation type="submission" date="2018-09" db="EMBL/GenBank/DDBJ databases">
        <title>Nocardia yunnanensis sp. nov., an actinomycete isolated from a soil sample.</title>
        <authorList>
            <person name="Zhang J."/>
        </authorList>
    </citation>
    <scope>NUCLEOTIDE SEQUENCE [LARGE SCALE GENOMIC DNA]</scope>
    <source>
        <strain evidence="3">21-3</strain>
    </source>
</reference>
<dbReference type="AlphaFoldDB" id="A0A5P6NB43"/>